<dbReference type="AlphaFoldDB" id="A0A4P7D1H6"/>
<sequence>MDEVAYSRELLQAKLLIELMSQAIQNELVLKGGLAMRAVLGSTRYTADIDLDAVMPASVSRIQGIVRRSIDRVVKQHGLIEDPQVSEPKQTETTLRWKVNGRAPGTARPLSLTVEVSRREWVAPFRTEQLELNKEFAGGAARGRVLTLDAQALAVCKVLALTDPKRDAPRDLFDLSVLLETELDAPAQLLASQSPDRLEQALTELWAKVESMDYERFKTDVMPYLPPETAAAVTEEVYEEMQVNVGTNVEQWLEDARELQKEEGVADVKPERPGAK</sequence>
<evidence type="ECO:0008006" key="3">
    <source>
        <dbReference type="Google" id="ProtNLM"/>
    </source>
</evidence>
<dbReference type="Proteomes" id="UP000295727">
    <property type="component" value="Chromosome 4"/>
</dbReference>
<dbReference type="Pfam" id="PF08843">
    <property type="entry name" value="AbiEii"/>
    <property type="match status" value="1"/>
</dbReference>
<proteinExistence type="predicted"/>
<evidence type="ECO:0000313" key="1">
    <source>
        <dbReference type="EMBL" id="QBR02469.1"/>
    </source>
</evidence>
<dbReference type="InterPro" id="IPR014942">
    <property type="entry name" value="AbiEii"/>
</dbReference>
<gene>
    <name evidence="1" type="ORF">E1956_35050</name>
</gene>
<reference evidence="1 2" key="1">
    <citation type="submission" date="2019-03" db="EMBL/GenBank/DDBJ databases">
        <title>Paraburkholderia sp. 7MH5, isolated from subtropical forest soil.</title>
        <authorList>
            <person name="Gao Z.-H."/>
            <person name="Qiu L.-H."/>
        </authorList>
    </citation>
    <scope>NUCLEOTIDE SEQUENCE [LARGE SCALE GENOMIC DNA]</scope>
    <source>
        <strain evidence="1 2">7MH5</strain>
    </source>
</reference>
<dbReference type="RefSeq" id="WP_134757993.1">
    <property type="nucleotide sequence ID" value="NZ_CP038151.1"/>
</dbReference>
<organism evidence="1 2">
    <name type="scientific">Paraburkholderia pallida</name>
    <dbReference type="NCBI Taxonomy" id="2547399"/>
    <lineage>
        <taxon>Bacteria</taxon>
        <taxon>Pseudomonadati</taxon>
        <taxon>Pseudomonadota</taxon>
        <taxon>Betaproteobacteria</taxon>
        <taxon>Burkholderiales</taxon>
        <taxon>Burkholderiaceae</taxon>
        <taxon>Paraburkholderia</taxon>
    </lineage>
</organism>
<dbReference type="OrthoDB" id="9152353at2"/>
<name>A0A4P7D1H6_9BURK</name>
<evidence type="ECO:0000313" key="2">
    <source>
        <dbReference type="Proteomes" id="UP000295727"/>
    </source>
</evidence>
<keyword evidence="2" id="KW-1185">Reference proteome</keyword>
<dbReference type="EMBL" id="CP038151">
    <property type="protein sequence ID" value="QBR02469.1"/>
    <property type="molecule type" value="Genomic_DNA"/>
</dbReference>
<accession>A0A4P7D1H6</accession>
<protein>
    <recommendedName>
        <fullName evidence="3">Nucleotidyl transferase AbiEii toxin, Type IV TA system</fullName>
    </recommendedName>
</protein>
<dbReference type="Gene3D" id="3.10.450.620">
    <property type="entry name" value="JHP933, nucleotidyltransferase-like core domain"/>
    <property type="match status" value="1"/>
</dbReference>
<dbReference type="KEGG" id="ppai:E1956_35050"/>